<evidence type="ECO:0000256" key="5">
    <source>
        <dbReference type="ARBA" id="ARBA00047942"/>
    </source>
</evidence>
<evidence type="ECO:0000256" key="3">
    <source>
        <dbReference type="ARBA" id="ARBA00022679"/>
    </source>
</evidence>
<keyword evidence="9" id="KW-1185">Reference proteome</keyword>
<dbReference type="InterPro" id="IPR050953">
    <property type="entry name" value="N4_N6_ade-DNA_methylase"/>
</dbReference>
<evidence type="ECO:0000256" key="1">
    <source>
        <dbReference type="ARBA" id="ARBA00011900"/>
    </source>
</evidence>
<dbReference type="InterPro" id="IPR002052">
    <property type="entry name" value="DNA_methylase_N6_adenine_CS"/>
</dbReference>
<proteinExistence type="predicted"/>
<dbReference type="Proteomes" id="UP000714380">
    <property type="component" value="Unassembled WGS sequence"/>
</dbReference>
<dbReference type="EMBL" id="JAEDAH010000105">
    <property type="protein sequence ID" value="MCA6065375.1"/>
    <property type="molecule type" value="Genomic_DNA"/>
</dbReference>
<keyword evidence="2" id="KW-0489">Methyltransferase</keyword>
<sequence length="1223" mass="139258">MNTNNVKKYAPKARKAFIEAMSKQAAKYGITSKKVEPAEQKGDLVLIGDRPFPASVIKPRERLVKRIEQQGFDQVMEHVAYSWFNRLCAIRYMERKGFLDHGRRVLSAADGSAGVPQILEECLDVELPGLDQAKVRELKLDGTKDEELYRELLLAQCHALHQAMPFLFEAVADESELLLPENLTKTDSLIRELVASIPDEDWDHIEIIGWLYQFYISEKKDQVIGKVVKNEDIPAATQLFTPNWIVQYMVQNTVGRQWLQTYPDSPLKEKMPYYIEPAEQTSEVQARLSEITPSQITPESTKVLDSGCGSGHILIEAYKVLKAIYEERGYRTRDIPQLILENNLFGLDIDDRAGQLAGFALMMLAREDDRRIFSRNIRLNVLSLQESTNVNLPSLWRSLNLTGDWQSGASQGLFEEDQQDLSAFAADNRYQLLQKTLAQFKQAKTFGSLIDVPHDDCEELKEIFVTLRELDSSGDSMQRAAASQLLPYVHQALLLAQKYETVVANPPYMGSKYQSPDIKKELKARFSGYEKDLFSAFIIRNLQLAKDHGQLGFMTPFVWMFISSYEQLRSKLIDDEVISTLIQLEYSGFDGATVPICTFTLTKGHVPDYTGSYIRLSDFRGAANQGPKTLEAIANPECGWFYEAKPDDFKKIPGSPIAYWLPYEALRALDRTVLLGEIASPRKGMCTRDNDHFIRGWSEVSVSNIGFDIVGREESKLSKKRWFPYQKGGEFRQWYGNHFSVVDWENDGYRLLNMESLGWAGGSTNHNLDFIFGPAIVWSKITSSIPNFRYSPMGFLYDDASGMCHVTKGSDLNSILAFLCSKVGQFYMGVLNPTLNIQPGNMASMPYLEMGEKVDKDVDEIVSICRNDWDEFEISWDFVRSPLVSTSGKLGDAYSFVRKIWRERTARLKELEEIINDKFILEYGLQNVLSPEISIERVSLNCNPAYRFGSDKSEMDAENILQSSTVYELASYSIGCMMGRYSLDRESLVYARSGNEGFSDLVSEGAYKTFPADDDGIIPLTDQEWFPDDATNRFRDFVKVIWGEEHLHENLDFVAESLCLHAIKPKKSESSMDTIRRYLSTQFYKDHLKTYKKRPIYWLFSSGKQKAFECLVYLHRYNEGTLARMRTEYVIPLTAKMAAYAQKLENDKEASGSAAEVKRLEKEIAQLHKQQAELSEFDEKLRHYADQRISLDLDDGVKANYGKFGDLLAEVKAITGEAPEALS</sequence>
<dbReference type="SUPFAM" id="SSF53335">
    <property type="entry name" value="S-adenosyl-L-methionine-dependent methyltransferases"/>
    <property type="match status" value="1"/>
</dbReference>
<dbReference type="NCBIfam" id="NF033452">
    <property type="entry name" value="BREX_1_MTaseX"/>
    <property type="match status" value="1"/>
</dbReference>
<dbReference type="PANTHER" id="PTHR33841:SF1">
    <property type="entry name" value="DNA METHYLTRANSFERASE A"/>
    <property type="match status" value="1"/>
</dbReference>
<evidence type="ECO:0000256" key="2">
    <source>
        <dbReference type="ARBA" id="ARBA00022603"/>
    </source>
</evidence>
<dbReference type="Pfam" id="PF07669">
    <property type="entry name" value="Eco57I"/>
    <property type="match status" value="1"/>
</dbReference>
<dbReference type="EC" id="2.1.1.72" evidence="1"/>
<dbReference type="RefSeq" id="WP_225677252.1">
    <property type="nucleotide sequence ID" value="NZ_JAEDAH010000105.1"/>
</dbReference>
<comment type="caution">
    <text evidence="8">The sequence shown here is derived from an EMBL/GenBank/DDBJ whole genome shotgun (WGS) entry which is preliminary data.</text>
</comment>
<dbReference type="InterPro" id="IPR011639">
    <property type="entry name" value="MethylTrfase_TaqI-like_dom"/>
</dbReference>
<dbReference type="InterPro" id="IPR029063">
    <property type="entry name" value="SAM-dependent_MTases_sf"/>
</dbReference>
<keyword evidence="6" id="KW-0175">Coiled coil</keyword>
<keyword evidence="4" id="KW-0949">S-adenosyl-L-methionine</keyword>
<dbReference type="PANTHER" id="PTHR33841">
    <property type="entry name" value="DNA METHYLTRANSFERASE YEEA-RELATED"/>
    <property type="match status" value="1"/>
</dbReference>
<dbReference type="PRINTS" id="PR00507">
    <property type="entry name" value="N12N6MTFRASE"/>
</dbReference>
<dbReference type="PROSITE" id="PS00092">
    <property type="entry name" value="N6_MTASE"/>
    <property type="match status" value="1"/>
</dbReference>
<evidence type="ECO:0000259" key="7">
    <source>
        <dbReference type="Pfam" id="PF07669"/>
    </source>
</evidence>
<evidence type="ECO:0000313" key="9">
    <source>
        <dbReference type="Proteomes" id="UP000714380"/>
    </source>
</evidence>
<feature type="domain" description="Type II methyltransferase M.TaqI-like" evidence="7">
    <location>
        <begin position="342"/>
        <end position="586"/>
    </location>
</feature>
<accession>A0ABS7ZYC7</accession>
<dbReference type="InterPro" id="IPR047939">
    <property type="entry name" value="BREX_1_PglX"/>
</dbReference>
<reference evidence="8 9" key="1">
    <citation type="submission" date="2020-12" db="EMBL/GenBank/DDBJ databases">
        <title>Novel Thalassolituus-related marine hydrocarbonoclastic bacteria mediated algae-derived hydrocarbons mineralization in twilight zone of the northern South China Sea.</title>
        <authorList>
            <person name="Dong C."/>
        </authorList>
    </citation>
    <scope>NUCLEOTIDE SEQUENCE [LARGE SCALE GENOMIC DNA]</scope>
    <source>
        <strain evidence="8 9">IMCC1826</strain>
    </source>
</reference>
<evidence type="ECO:0000256" key="4">
    <source>
        <dbReference type="ARBA" id="ARBA00022691"/>
    </source>
</evidence>
<organism evidence="8 9">
    <name type="scientific">Thalassolituus marinus</name>
    <dbReference type="NCBI Taxonomy" id="671053"/>
    <lineage>
        <taxon>Bacteria</taxon>
        <taxon>Pseudomonadati</taxon>
        <taxon>Pseudomonadota</taxon>
        <taxon>Gammaproteobacteria</taxon>
        <taxon>Oceanospirillales</taxon>
        <taxon>Oceanospirillaceae</taxon>
        <taxon>Thalassolituus</taxon>
    </lineage>
</organism>
<gene>
    <name evidence="8" type="primary">pglX</name>
    <name evidence="8" type="ORF">I9W95_17395</name>
</gene>
<evidence type="ECO:0000256" key="6">
    <source>
        <dbReference type="SAM" id="Coils"/>
    </source>
</evidence>
<keyword evidence="3" id="KW-0808">Transferase</keyword>
<dbReference type="Gene3D" id="3.40.50.150">
    <property type="entry name" value="Vaccinia Virus protein VP39"/>
    <property type="match status" value="1"/>
</dbReference>
<protein>
    <recommendedName>
        <fullName evidence="1">site-specific DNA-methyltransferase (adenine-specific)</fullName>
        <ecNumber evidence="1">2.1.1.72</ecNumber>
    </recommendedName>
</protein>
<evidence type="ECO:0000313" key="8">
    <source>
        <dbReference type="EMBL" id="MCA6065375.1"/>
    </source>
</evidence>
<feature type="coiled-coil region" evidence="6">
    <location>
        <begin position="1150"/>
        <end position="1187"/>
    </location>
</feature>
<comment type="catalytic activity">
    <reaction evidence="5">
        <text>a 2'-deoxyadenosine in DNA + S-adenosyl-L-methionine = an N(6)-methyl-2'-deoxyadenosine in DNA + S-adenosyl-L-homocysteine + H(+)</text>
        <dbReference type="Rhea" id="RHEA:15197"/>
        <dbReference type="Rhea" id="RHEA-COMP:12418"/>
        <dbReference type="Rhea" id="RHEA-COMP:12419"/>
        <dbReference type="ChEBI" id="CHEBI:15378"/>
        <dbReference type="ChEBI" id="CHEBI:57856"/>
        <dbReference type="ChEBI" id="CHEBI:59789"/>
        <dbReference type="ChEBI" id="CHEBI:90615"/>
        <dbReference type="ChEBI" id="CHEBI:90616"/>
        <dbReference type="EC" id="2.1.1.72"/>
    </reaction>
</comment>
<name>A0ABS7ZYC7_9GAMM</name>